<feature type="compositionally biased region" description="Pro residues" evidence="1">
    <location>
        <begin position="72"/>
        <end position="92"/>
    </location>
</feature>
<accession>A0A6G1GMF0</accession>
<organism evidence="2 3">
    <name type="scientific">Aulographum hederae CBS 113979</name>
    <dbReference type="NCBI Taxonomy" id="1176131"/>
    <lineage>
        <taxon>Eukaryota</taxon>
        <taxon>Fungi</taxon>
        <taxon>Dikarya</taxon>
        <taxon>Ascomycota</taxon>
        <taxon>Pezizomycotina</taxon>
        <taxon>Dothideomycetes</taxon>
        <taxon>Pleosporomycetidae</taxon>
        <taxon>Aulographales</taxon>
        <taxon>Aulographaceae</taxon>
    </lineage>
</organism>
<feature type="compositionally biased region" description="Polar residues" evidence="1">
    <location>
        <begin position="31"/>
        <end position="66"/>
    </location>
</feature>
<sequence length="174" mass="19170">MVQLQDLVEVLCCPYEESDNSGFNLPYTPEHPNQVTTTTPQEHPLVSRQSSHPPKSSPAQFQSSHPTHPRKPGPTQPPGRRVPPSLSPTPSPVIPSLSGIGLCMRNSKPASQLVPETGWLVLAAQALAGSGWARRPLARRPWPWGDWIVQMRWMEEVWMAGGIPQTRCAGCRCL</sequence>
<proteinExistence type="predicted"/>
<gene>
    <name evidence="2" type="ORF">K402DRAFT_216378</name>
</gene>
<protein>
    <submittedName>
        <fullName evidence="2">Uncharacterized protein</fullName>
    </submittedName>
</protein>
<dbReference type="AlphaFoldDB" id="A0A6G1GMF0"/>
<name>A0A6G1GMF0_9PEZI</name>
<evidence type="ECO:0000313" key="3">
    <source>
        <dbReference type="Proteomes" id="UP000800041"/>
    </source>
</evidence>
<keyword evidence="3" id="KW-1185">Reference proteome</keyword>
<evidence type="ECO:0000313" key="2">
    <source>
        <dbReference type="EMBL" id="KAF1981994.1"/>
    </source>
</evidence>
<reference evidence="2" key="1">
    <citation type="journal article" date="2020" name="Stud. Mycol.">
        <title>101 Dothideomycetes genomes: a test case for predicting lifestyles and emergence of pathogens.</title>
        <authorList>
            <person name="Haridas S."/>
            <person name="Albert R."/>
            <person name="Binder M."/>
            <person name="Bloem J."/>
            <person name="Labutti K."/>
            <person name="Salamov A."/>
            <person name="Andreopoulos B."/>
            <person name="Baker S."/>
            <person name="Barry K."/>
            <person name="Bills G."/>
            <person name="Bluhm B."/>
            <person name="Cannon C."/>
            <person name="Castanera R."/>
            <person name="Culley D."/>
            <person name="Daum C."/>
            <person name="Ezra D."/>
            <person name="Gonzalez J."/>
            <person name="Henrissat B."/>
            <person name="Kuo A."/>
            <person name="Liang C."/>
            <person name="Lipzen A."/>
            <person name="Lutzoni F."/>
            <person name="Magnuson J."/>
            <person name="Mondo S."/>
            <person name="Nolan M."/>
            <person name="Ohm R."/>
            <person name="Pangilinan J."/>
            <person name="Park H.-J."/>
            <person name="Ramirez L."/>
            <person name="Alfaro M."/>
            <person name="Sun H."/>
            <person name="Tritt A."/>
            <person name="Yoshinaga Y."/>
            <person name="Zwiers L.-H."/>
            <person name="Turgeon B."/>
            <person name="Goodwin S."/>
            <person name="Spatafora J."/>
            <person name="Crous P."/>
            <person name="Grigoriev I."/>
        </authorList>
    </citation>
    <scope>NUCLEOTIDE SEQUENCE</scope>
    <source>
        <strain evidence="2">CBS 113979</strain>
    </source>
</reference>
<dbReference type="Proteomes" id="UP000800041">
    <property type="component" value="Unassembled WGS sequence"/>
</dbReference>
<dbReference type="EMBL" id="ML977190">
    <property type="protein sequence ID" value="KAF1981994.1"/>
    <property type="molecule type" value="Genomic_DNA"/>
</dbReference>
<evidence type="ECO:0000256" key="1">
    <source>
        <dbReference type="SAM" id="MobiDB-lite"/>
    </source>
</evidence>
<feature type="region of interest" description="Disordered" evidence="1">
    <location>
        <begin position="22"/>
        <end position="92"/>
    </location>
</feature>